<feature type="compositionally biased region" description="Low complexity" evidence="7">
    <location>
        <begin position="756"/>
        <end position="765"/>
    </location>
</feature>
<evidence type="ECO:0000256" key="2">
    <source>
        <dbReference type="ARBA" id="ARBA00022737"/>
    </source>
</evidence>
<keyword evidence="1" id="KW-0479">Metal-binding</keyword>
<gene>
    <name evidence="10" type="primary">LOC106806299</name>
</gene>
<feature type="region of interest" description="Disordered" evidence="7">
    <location>
        <begin position="911"/>
        <end position="945"/>
    </location>
</feature>
<feature type="domain" description="C2H2-type" evidence="8">
    <location>
        <begin position="608"/>
        <end position="635"/>
    </location>
</feature>
<feature type="region of interest" description="Disordered" evidence="7">
    <location>
        <begin position="631"/>
        <end position="733"/>
    </location>
</feature>
<evidence type="ECO:0000256" key="6">
    <source>
        <dbReference type="PROSITE-ProRule" id="PRU00042"/>
    </source>
</evidence>
<dbReference type="PROSITE" id="PS50157">
    <property type="entry name" value="ZINC_FINGER_C2H2_2"/>
    <property type="match status" value="6"/>
</dbReference>
<dbReference type="InterPro" id="IPR013087">
    <property type="entry name" value="Znf_C2H2_type"/>
</dbReference>
<dbReference type="GeneID" id="106806299"/>
<feature type="domain" description="C2H2-type" evidence="8">
    <location>
        <begin position="349"/>
        <end position="371"/>
    </location>
</feature>
<keyword evidence="4" id="KW-0862">Zinc</keyword>
<evidence type="ECO:0000256" key="4">
    <source>
        <dbReference type="ARBA" id="ARBA00022833"/>
    </source>
</evidence>
<feature type="compositionally biased region" description="Polar residues" evidence="7">
    <location>
        <begin position="838"/>
        <end position="847"/>
    </location>
</feature>
<evidence type="ECO:0000256" key="1">
    <source>
        <dbReference type="ARBA" id="ARBA00022723"/>
    </source>
</evidence>
<dbReference type="PANTHER" id="PTHR24388">
    <property type="entry name" value="ZINC FINGER PROTEIN"/>
    <property type="match status" value="1"/>
</dbReference>
<evidence type="ECO:0000313" key="9">
    <source>
        <dbReference type="Proteomes" id="UP000695022"/>
    </source>
</evidence>
<name>A0ABM1DUQ2_PRICU</name>
<accession>A0ABM1DUQ2</accession>
<dbReference type="SMART" id="SM00355">
    <property type="entry name" value="ZnF_C2H2"/>
    <property type="match status" value="7"/>
</dbReference>
<keyword evidence="3 6" id="KW-0863">Zinc-finger</keyword>
<keyword evidence="5" id="KW-0539">Nucleus</keyword>
<feature type="compositionally biased region" description="Polar residues" evidence="7">
    <location>
        <begin position="766"/>
        <end position="781"/>
    </location>
</feature>
<evidence type="ECO:0000256" key="5">
    <source>
        <dbReference type="ARBA" id="ARBA00023242"/>
    </source>
</evidence>
<keyword evidence="9" id="KW-1185">Reference proteome</keyword>
<feature type="domain" description="C2H2-type" evidence="8">
    <location>
        <begin position="489"/>
        <end position="516"/>
    </location>
</feature>
<feature type="compositionally biased region" description="Polar residues" evidence="7">
    <location>
        <begin position="913"/>
        <end position="938"/>
    </location>
</feature>
<keyword evidence="2" id="KW-0677">Repeat</keyword>
<dbReference type="RefSeq" id="XP_014663673.1">
    <property type="nucleotide sequence ID" value="XM_014808187.1"/>
</dbReference>
<dbReference type="PROSITE" id="PS00028">
    <property type="entry name" value="ZINC_FINGER_C2H2_1"/>
    <property type="match status" value="7"/>
</dbReference>
<proteinExistence type="predicted"/>
<evidence type="ECO:0000256" key="7">
    <source>
        <dbReference type="SAM" id="MobiDB-lite"/>
    </source>
</evidence>
<organism evidence="9 10">
    <name type="scientific">Priapulus caudatus</name>
    <name type="common">Priapulid worm</name>
    <dbReference type="NCBI Taxonomy" id="37621"/>
    <lineage>
        <taxon>Eukaryota</taxon>
        <taxon>Metazoa</taxon>
        <taxon>Ecdysozoa</taxon>
        <taxon>Scalidophora</taxon>
        <taxon>Priapulida</taxon>
        <taxon>Priapulimorpha</taxon>
        <taxon>Priapulimorphida</taxon>
        <taxon>Priapulidae</taxon>
        <taxon>Priapulus</taxon>
    </lineage>
</organism>
<dbReference type="PANTHER" id="PTHR24388:SF104">
    <property type="entry name" value="AT-RICH BINDING PROTEIN-RELATED"/>
    <property type="match status" value="1"/>
</dbReference>
<dbReference type="InterPro" id="IPR050527">
    <property type="entry name" value="Snail/Krueppel_Znf"/>
</dbReference>
<dbReference type="Pfam" id="PF13912">
    <property type="entry name" value="zf-C2H2_6"/>
    <property type="match status" value="1"/>
</dbReference>
<dbReference type="Pfam" id="PF00096">
    <property type="entry name" value="zf-C2H2"/>
    <property type="match status" value="2"/>
</dbReference>
<evidence type="ECO:0000259" key="8">
    <source>
        <dbReference type="PROSITE" id="PS50157"/>
    </source>
</evidence>
<feature type="domain" description="C2H2-type" evidence="8">
    <location>
        <begin position="523"/>
        <end position="550"/>
    </location>
</feature>
<evidence type="ECO:0000313" key="10">
    <source>
        <dbReference type="RefSeq" id="XP_014663673.1"/>
    </source>
</evidence>
<feature type="domain" description="C2H2-type" evidence="8">
    <location>
        <begin position="580"/>
        <end position="607"/>
    </location>
</feature>
<dbReference type="InterPro" id="IPR036236">
    <property type="entry name" value="Znf_C2H2_sf"/>
</dbReference>
<dbReference type="SUPFAM" id="SSF57667">
    <property type="entry name" value="beta-beta-alpha zinc fingers"/>
    <property type="match status" value="3"/>
</dbReference>
<dbReference type="Gene3D" id="3.30.160.60">
    <property type="entry name" value="Classic Zinc Finger"/>
    <property type="match status" value="3"/>
</dbReference>
<feature type="region of interest" description="Disordered" evidence="7">
    <location>
        <begin position="838"/>
        <end position="890"/>
    </location>
</feature>
<protein>
    <submittedName>
        <fullName evidence="10">Uncharacterized protein LOC106806299</fullName>
    </submittedName>
</protein>
<sequence length="996" mass="109141">MREKAATQVATGAMLTRYYQGSTTTTATTAAMDAPFPEQDLGDACFYRCLACAECFFTDSQFVSHARRIHCKLLLSRGQNSEPNSAENSEFHYRGFDDESVGAEFLDVAGGRYAAGTSVAPPASLPWLACDRYDDDARHPAAEVRAVTRGDDAFPLIVTSAYSEAPANDANAAVQGAPVIADVRSPMIVETVDSDGDDVVVIDDGSATTTGDGFAGEFLRYVGADDARASNDDEPPDRNPRGLLEFLSSNLVGRRESESQWSLCSVKQEPEAALTEQTPGAECENVFVAAKDRCNAMNRATGEGKSYLAKRKYARGSGKKGMCNICHKVSRKCKCLNVRGFVGADLKPIVCNICCEAFKKSNNLGNHMRVHPINHEYAQWCNICNAPFNHAKALASHMQRWHTLIAESVSEDADSTDFVSTEEDQTRILEDSVSTEEDQIRILEDFVSTGEDQTRILDENCQNCSKRFTPGFELNGLFCTKCEKAKKPYRCHFCSKSFTSKQYLTLHSAAHNKKNQVNSSKVYKCHVCEKEFKYNSWLQAHHATHFKQNRVKKEASCAKTPPLSNTRKSPRNEYMKRSAYTCNVCQKSFTWRRELRSHTTEHLKDRLYKCDICNKEFKYAAWFRAHKLRHKREGGVTGPRESLQHHDEASITADIDLDDEKNEMVDNSIGECGETRYSSLEDTGETQGSNPDERGETTNVDCMPGRSNAASRNGAGVGDKTREDSPVNGNGTTDNALVQVCAVMLDNRFQLREAADSSSTDSSETLTYSPMESCETLSTTPAEDRKSFNYSPVAGLKTTNSGPVDSYTAADIDLDDEKNEMADNSIGECGETKYSSLEDTGEITGSNPDERVETTNVDCVPGRSNAASRNGAGVGDKAREDGPVNGNGATDNALVQVRAVTLDNRFQLREAAGNSSTDSSETLTYSPMESCETLSTTPAEDRKSFNYSPVAGLKTTNSGPVDSYTAADIDLVDGYMPMDSGPIDSHTPTDNDPGVL</sequence>
<reference evidence="10" key="1">
    <citation type="submission" date="2025-08" db="UniProtKB">
        <authorList>
            <consortium name="RefSeq"/>
        </authorList>
    </citation>
    <scope>IDENTIFICATION</scope>
</reference>
<feature type="domain" description="C2H2-type" evidence="8">
    <location>
        <begin position="47"/>
        <end position="70"/>
    </location>
</feature>
<dbReference type="Proteomes" id="UP000695022">
    <property type="component" value="Unplaced"/>
</dbReference>
<feature type="region of interest" description="Disordered" evidence="7">
    <location>
        <begin position="973"/>
        <end position="996"/>
    </location>
</feature>
<evidence type="ECO:0000256" key="3">
    <source>
        <dbReference type="ARBA" id="ARBA00022771"/>
    </source>
</evidence>
<feature type="region of interest" description="Disordered" evidence="7">
    <location>
        <begin position="753"/>
        <end position="788"/>
    </location>
</feature>
<feature type="compositionally biased region" description="Polar residues" evidence="7">
    <location>
        <begin position="676"/>
        <end position="690"/>
    </location>
</feature>